<dbReference type="CDD" id="cd00167">
    <property type="entry name" value="SANT"/>
    <property type="match status" value="1"/>
</dbReference>
<dbReference type="GO" id="GO:0006357">
    <property type="term" value="P:regulation of transcription by RNA polymerase II"/>
    <property type="evidence" value="ECO:0007669"/>
    <property type="project" value="InterPro"/>
</dbReference>
<dbReference type="GO" id="GO:0006338">
    <property type="term" value="P:chromatin remodeling"/>
    <property type="evidence" value="ECO:0007669"/>
    <property type="project" value="TreeGrafter"/>
</dbReference>
<name>A0AA89BXG0_PINIB</name>
<dbReference type="EMBL" id="VSWD01000006">
    <property type="protein sequence ID" value="KAK3100129.1"/>
    <property type="molecule type" value="Genomic_DNA"/>
</dbReference>
<evidence type="ECO:0000313" key="9">
    <source>
        <dbReference type="EMBL" id="KAK3100129.1"/>
    </source>
</evidence>
<evidence type="ECO:0000259" key="8">
    <source>
        <dbReference type="PROSITE" id="PS51293"/>
    </source>
</evidence>
<evidence type="ECO:0000256" key="1">
    <source>
        <dbReference type="ARBA" id="ARBA00022723"/>
    </source>
</evidence>
<dbReference type="Proteomes" id="UP001186944">
    <property type="component" value="Unassembled WGS sequence"/>
</dbReference>
<dbReference type="InterPro" id="IPR016827">
    <property type="entry name" value="Ada2/TADA2"/>
</dbReference>
<feature type="domain" description="Myb-like" evidence="6">
    <location>
        <begin position="65"/>
        <end position="111"/>
    </location>
</feature>
<dbReference type="Pfam" id="PF22941">
    <property type="entry name" value="TADA2A-like_3rd"/>
    <property type="match status" value="1"/>
</dbReference>
<dbReference type="SUPFAM" id="SSF57850">
    <property type="entry name" value="RING/U-box"/>
    <property type="match status" value="1"/>
</dbReference>
<dbReference type="FunFam" id="1.10.10.60:FF:000110">
    <property type="entry name" value="Transcriptional adapter"/>
    <property type="match status" value="1"/>
</dbReference>
<evidence type="ECO:0000256" key="4">
    <source>
        <dbReference type="ARBA" id="ARBA00023242"/>
    </source>
</evidence>
<dbReference type="Pfam" id="PF00249">
    <property type="entry name" value="Myb_DNA-binding"/>
    <property type="match status" value="1"/>
</dbReference>
<gene>
    <name evidence="9" type="ORF">FSP39_015155</name>
</gene>
<dbReference type="AlphaFoldDB" id="A0AA89BXG0"/>
<keyword evidence="2" id="KW-0863">Zinc-finger</keyword>
<evidence type="ECO:0000259" key="7">
    <source>
        <dbReference type="PROSITE" id="PS50934"/>
    </source>
</evidence>
<dbReference type="GO" id="GO:0003682">
    <property type="term" value="F:chromatin binding"/>
    <property type="evidence" value="ECO:0007669"/>
    <property type="project" value="TreeGrafter"/>
</dbReference>
<comment type="caution">
    <text evidence="9">The sequence shown here is derived from an EMBL/GenBank/DDBJ whole genome shotgun (WGS) entry which is preliminary data.</text>
</comment>
<dbReference type="InterPro" id="IPR001005">
    <property type="entry name" value="SANT/Myb"/>
</dbReference>
<feature type="domain" description="SANT" evidence="8">
    <location>
        <begin position="63"/>
        <end position="115"/>
    </location>
</feature>
<keyword evidence="1" id="KW-0479">Metal-binding</keyword>
<reference evidence="9" key="1">
    <citation type="submission" date="2019-08" db="EMBL/GenBank/DDBJ databases">
        <title>The improved chromosome-level genome for the pearl oyster Pinctada fucata martensii using PacBio sequencing and Hi-C.</title>
        <authorList>
            <person name="Zheng Z."/>
        </authorList>
    </citation>
    <scope>NUCLEOTIDE SEQUENCE</scope>
    <source>
        <strain evidence="9">ZZ-2019</strain>
        <tissue evidence="9">Adductor muscle</tissue>
    </source>
</reference>
<protein>
    <recommendedName>
        <fullName evidence="5">Transcriptional adapter</fullName>
    </recommendedName>
</protein>
<dbReference type="Pfam" id="PF04433">
    <property type="entry name" value="SWIRM"/>
    <property type="match status" value="1"/>
</dbReference>
<dbReference type="InterPro" id="IPR009057">
    <property type="entry name" value="Homeodomain-like_sf"/>
</dbReference>
<proteinExistence type="predicted"/>
<dbReference type="PROSITE" id="PS50934">
    <property type="entry name" value="SWIRM"/>
    <property type="match status" value="1"/>
</dbReference>
<dbReference type="InterPro" id="IPR007526">
    <property type="entry name" value="SWIRM"/>
</dbReference>
<dbReference type="Pfam" id="PF25299">
    <property type="entry name" value="ZZ_ADA2"/>
    <property type="match status" value="1"/>
</dbReference>
<dbReference type="SUPFAM" id="SSF46689">
    <property type="entry name" value="Homeodomain-like"/>
    <property type="match status" value="2"/>
</dbReference>
<evidence type="ECO:0000313" key="10">
    <source>
        <dbReference type="Proteomes" id="UP001186944"/>
    </source>
</evidence>
<evidence type="ECO:0000256" key="2">
    <source>
        <dbReference type="ARBA" id="ARBA00022771"/>
    </source>
</evidence>
<dbReference type="GO" id="GO:0140672">
    <property type="term" value="C:ATAC complex"/>
    <property type="evidence" value="ECO:0007669"/>
    <property type="project" value="UniProtKB-ARBA"/>
</dbReference>
<keyword evidence="3" id="KW-0862">Zinc</keyword>
<dbReference type="InterPro" id="IPR017884">
    <property type="entry name" value="SANT_dom"/>
</dbReference>
<comment type="subcellular location">
    <subcellularLocation>
        <location evidence="5">Nucleus</location>
    </subcellularLocation>
</comment>
<keyword evidence="10" id="KW-1185">Reference proteome</keyword>
<keyword evidence="4 5" id="KW-0539">Nucleus</keyword>
<dbReference type="InterPro" id="IPR036388">
    <property type="entry name" value="WH-like_DNA-bd_sf"/>
</dbReference>
<sequence length="435" mass="50673">MEETVECVCPSCGLRIYEPYIQCKQCPGETEVKICLLCFSKGAEFDEHKSDHGYVVVKNDFPLFENSWTANDEVTMLDTLSDCGYGNWSDVAQRMRTKSKEEIERHYNKCFINNPPAELPQFPEPAIERFPCPVTFKLCDDPPRYAESSTGFQEMGGYMAGRGDFNVEHDNYAELDVQSIQFDNPEEKDSLEQELELSVLDIYRSCLKERMRRKNIVRRFGLINKNRQSLYSRSYDSSFRETQENLRCFAALFTPYNFDKFVESLYHVTELKKSIKHLQEYRENGITELRNSKIYRILKSRRKETRTKRHLLDDILVHMRDETACQAWLQRQAVLDTMSKGSHIVLPNAPRRAAPPLDISTLPGYERLSESEKELCASTRLVPDAYLEFKTILVNECRKVGSLRLQHARTLIKIDVNKTRKLFDFLIDEGLINKD</sequence>
<dbReference type="PANTHER" id="PTHR12374">
    <property type="entry name" value="TRANSCRIPTIONAL ADAPTOR 2 ADA2 -RELATED"/>
    <property type="match status" value="1"/>
</dbReference>
<feature type="domain" description="SWIRM" evidence="7">
    <location>
        <begin position="348"/>
        <end position="435"/>
    </location>
</feature>
<dbReference type="GO" id="GO:0005634">
    <property type="term" value="C:nucleus"/>
    <property type="evidence" value="ECO:0007669"/>
    <property type="project" value="UniProtKB-SubCell"/>
</dbReference>
<evidence type="ECO:0000256" key="5">
    <source>
        <dbReference type="PIRNR" id="PIRNR025024"/>
    </source>
</evidence>
<dbReference type="PROSITE" id="PS50090">
    <property type="entry name" value="MYB_LIKE"/>
    <property type="match status" value="1"/>
</dbReference>
<dbReference type="InterPro" id="IPR055141">
    <property type="entry name" value="TADA2A_B-like_dom"/>
</dbReference>
<keyword evidence="5" id="KW-0805">Transcription regulation</keyword>
<accession>A0AA89BXG0</accession>
<dbReference type="PROSITE" id="PS51293">
    <property type="entry name" value="SANT"/>
    <property type="match status" value="1"/>
</dbReference>
<organism evidence="9 10">
    <name type="scientific">Pinctada imbricata</name>
    <name type="common">Atlantic pearl-oyster</name>
    <name type="synonym">Pinctada martensii</name>
    <dbReference type="NCBI Taxonomy" id="66713"/>
    <lineage>
        <taxon>Eukaryota</taxon>
        <taxon>Metazoa</taxon>
        <taxon>Spiralia</taxon>
        <taxon>Lophotrochozoa</taxon>
        <taxon>Mollusca</taxon>
        <taxon>Bivalvia</taxon>
        <taxon>Autobranchia</taxon>
        <taxon>Pteriomorphia</taxon>
        <taxon>Pterioida</taxon>
        <taxon>Pterioidea</taxon>
        <taxon>Pteriidae</taxon>
        <taxon>Pinctada</taxon>
    </lineage>
</organism>
<evidence type="ECO:0000259" key="6">
    <source>
        <dbReference type="PROSITE" id="PS50090"/>
    </source>
</evidence>
<dbReference type="Gene3D" id="1.10.10.60">
    <property type="entry name" value="Homeodomain-like"/>
    <property type="match status" value="1"/>
</dbReference>
<dbReference type="GO" id="GO:0003713">
    <property type="term" value="F:transcription coactivator activity"/>
    <property type="evidence" value="ECO:0007669"/>
    <property type="project" value="InterPro"/>
</dbReference>
<dbReference type="PIRSF" id="PIRSF025024">
    <property type="entry name" value="Transcriptional_adaptor_2"/>
    <property type="match status" value="1"/>
</dbReference>
<dbReference type="Gene3D" id="1.10.10.10">
    <property type="entry name" value="Winged helix-like DNA-binding domain superfamily/Winged helix DNA-binding domain"/>
    <property type="match status" value="1"/>
</dbReference>
<dbReference type="GO" id="GO:0008270">
    <property type="term" value="F:zinc ion binding"/>
    <property type="evidence" value="ECO:0007669"/>
    <property type="project" value="UniProtKB-KW"/>
</dbReference>
<dbReference type="InterPro" id="IPR000433">
    <property type="entry name" value="Znf_ZZ"/>
</dbReference>
<evidence type="ECO:0000256" key="3">
    <source>
        <dbReference type="ARBA" id="ARBA00022833"/>
    </source>
</evidence>
<dbReference type="FunFam" id="1.10.10.10:FF:000087">
    <property type="entry name" value="Transcriptional adapter 2"/>
    <property type="match status" value="1"/>
</dbReference>
<keyword evidence="5" id="KW-0804">Transcription</keyword>
<dbReference type="PANTHER" id="PTHR12374:SF20">
    <property type="entry name" value="TRANSCRIPTIONAL ADAPTER 2-ALPHA"/>
    <property type="match status" value="1"/>
</dbReference>